<gene>
    <name evidence="2" type="ORF">VNO80_01009</name>
</gene>
<accession>A0AAN9NZD4</accession>
<dbReference type="AlphaFoldDB" id="A0AAN9NZD4"/>
<proteinExistence type="predicted"/>
<feature type="region of interest" description="Disordered" evidence="1">
    <location>
        <begin position="57"/>
        <end position="82"/>
    </location>
</feature>
<organism evidence="2 3">
    <name type="scientific">Phaseolus coccineus</name>
    <name type="common">Scarlet runner bean</name>
    <name type="synonym">Phaseolus multiflorus</name>
    <dbReference type="NCBI Taxonomy" id="3886"/>
    <lineage>
        <taxon>Eukaryota</taxon>
        <taxon>Viridiplantae</taxon>
        <taxon>Streptophyta</taxon>
        <taxon>Embryophyta</taxon>
        <taxon>Tracheophyta</taxon>
        <taxon>Spermatophyta</taxon>
        <taxon>Magnoliopsida</taxon>
        <taxon>eudicotyledons</taxon>
        <taxon>Gunneridae</taxon>
        <taxon>Pentapetalae</taxon>
        <taxon>rosids</taxon>
        <taxon>fabids</taxon>
        <taxon>Fabales</taxon>
        <taxon>Fabaceae</taxon>
        <taxon>Papilionoideae</taxon>
        <taxon>50 kb inversion clade</taxon>
        <taxon>NPAAA clade</taxon>
        <taxon>indigoferoid/millettioid clade</taxon>
        <taxon>Phaseoleae</taxon>
        <taxon>Phaseolus</taxon>
    </lineage>
</organism>
<comment type="caution">
    <text evidence="2">The sequence shown here is derived from an EMBL/GenBank/DDBJ whole genome shotgun (WGS) entry which is preliminary data.</text>
</comment>
<protein>
    <submittedName>
        <fullName evidence="2">Uncharacterized protein</fullName>
    </submittedName>
</protein>
<dbReference type="EMBL" id="JAYMYR010000001">
    <property type="protein sequence ID" value="KAK7382230.1"/>
    <property type="molecule type" value="Genomic_DNA"/>
</dbReference>
<evidence type="ECO:0000313" key="2">
    <source>
        <dbReference type="EMBL" id="KAK7382230.1"/>
    </source>
</evidence>
<dbReference type="Proteomes" id="UP001374584">
    <property type="component" value="Unassembled WGS sequence"/>
</dbReference>
<keyword evidence="3" id="KW-1185">Reference proteome</keyword>
<evidence type="ECO:0000256" key="1">
    <source>
        <dbReference type="SAM" id="MobiDB-lite"/>
    </source>
</evidence>
<sequence>MGKAEATGFVVLQSLLVQFLGRAVLLWQTSTWGWYYGKKGATFMSTAVKQGSYSREDAGPLWQPRPSMGQQKSQSFGAKWSV</sequence>
<reference evidence="2 3" key="1">
    <citation type="submission" date="2024-01" db="EMBL/GenBank/DDBJ databases">
        <title>The genomes of 5 underutilized Papilionoideae crops provide insights into root nodulation and disease resistanc.</title>
        <authorList>
            <person name="Jiang F."/>
        </authorList>
    </citation>
    <scope>NUCLEOTIDE SEQUENCE [LARGE SCALE GENOMIC DNA]</scope>
    <source>
        <strain evidence="2">JINMINGXINNONG_FW02</strain>
        <tissue evidence="2">Leaves</tissue>
    </source>
</reference>
<name>A0AAN9NZD4_PHACN</name>
<evidence type="ECO:0000313" key="3">
    <source>
        <dbReference type="Proteomes" id="UP001374584"/>
    </source>
</evidence>